<dbReference type="SUPFAM" id="SSF52540">
    <property type="entry name" value="P-loop containing nucleoside triphosphate hydrolases"/>
    <property type="match status" value="1"/>
</dbReference>
<evidence type="ECO:0000259" key="4">
    <source>
        <dbReference type="PROSITE" id="PS51206"/>
    </source>
</evidence>
<dbReference type="InterPro" id="IPR051620">
    <property type="entry name" value="ORF904-like_C"/>
</dbReference>
<dbReference type="SUPFAM" id="SSF56747">
    <property type="entry name" value="Prim-pol domain"/>
    <property type="match status" value="1"/>
</dbReference>
<reference evidence="5 6" key="1">
    <citation type="submission" date="2020-07" db="EMBL/GenBank/DDBJ databases">
        <authorList>
            <person name="Baliraine F.N."/>
            <person name="Frederick G.D."/>
            <person name="Mills R.B."/>
            <person name="Woodruff J.W."/>
            <person name="Richardson W.J."/>
            <person name="Garlena R.A."/>
            <person name="Russell D.A."/>
            <person name="Pope W.H."/>
            <person name="Jacobs-Sera D."/>
            <person name="Hatfull G.F."/>
        </authorList>
    </citation>
    <scope>NUCLEOTIDE SEQUENCE [LARGE SCALE GENOMIC DNA]</scope>
</reference>
<dbReference type="NCBIfam" id="TIGR01613">
    <property type="entry name" value="primase_Cterm"/>
    <property type="match status" value="1"/>
</dbReference>
<dbReference type="InterPro" id="IPR006500">
    <property type="entry name" value="Helicase_put_C_phage/plasmid"/>
</dbReference>
<evidence type="ECO:0000256" key="3">
    <source>
        <dbReference type="ARBA" id="ARBA00022840"/>
    </source>
</evidence>
<dbReference type="SMART" id="SM00943">
    <property type="entry name" value="Prim-Pol"/>
    <property type="match status" value="1"/>
</dbReference>
<evidence type="ECO:0000256" key="1">
    <source>
        <dbReference type="ARBA" id="ARBA00022741"/>
    </source>
</evidence>
<dbReference type="InterPro" id="IPR015330">
    <property type="entry name" value="DNA_primase/pol_bifunc_N"/>
</dbReference>
<dbReference type="InterPro" id="IPR014015">
    <property type="entry name" value="Helicase_SF3_DNA-vir"/>
</dbReference>
<evidence type="ECO:0000313" key="6">
    <source>
        <dbReference type="Proteomes" id="UP000515854"/>
    </source>
</evidence>
<dbReference type="InterPro" id="IPR027417">
    <property type="entry name" value="P-loop_NTPase"/>
</dbReference>
<accession>A0A7G8LPZ0</accession>
<proteinExistence type="predicted"/>
<dbReference type="Pfam" id="PF19263">
    <property type="entry name" value="DUF5906"/>
    <property type="match status" value="1"/>
</dbReference>
<protein>
    <submittedName>
        <fullName evidence="5">DNA primase/polymerase</fullName>
    </submittedName>
</protein>
<keyword evidence="2" id="KW-0378">Hydrolase</keyword>
<dbReference type="Pfam" id="PF09250">
    <property type="entry name" value="Prim-Pol"/>
    <property type="match status" value="1"/>
</dbReference>
<dbReference type="Gene3D" id="3.40.50.300">
    <property type="entry name" value="P-loop containing nucleotide triphosphate hydrolases"/>
    <property type="match status" value="1"/>
</dbReference>
<dbReference type="PANTHER" id="PTHR35372">
    <property type="entry name" value="ATP BINDING PROTEIN-RELATED"/>
    <property type="match status" value="1"/>
</dbReference>
<dbReference type="GO" id="GO:0005524">
    <property type="term" value="F:ATP binding"/>
    <property type="evidence" value="ECO:0007669"/>
    <property type="project" value="UniProtKB-KW"/>
</dbReference>
<keyword evidence="3" id="KW-0067">ATP-binding</keyword>
<organism evidence="5 6">
    <name type="scientific">Mycobacterium phage MrMiyagi</name>
    <dbReference type="NCBI Taxonomy" id="2762395"/>
    <lineage>
        <taxon>Viruses</taxon>
        <taxon>Duplodnaviria</taxon>
        <taxon>Heunggongvirae</taxon>
        <taxon>Uroviricota</taxon>
        <taxon>Caudoviricetes</taxon>
        <taxon>Fowlmouthvirus</taxon>
        <taxon>Fowlmouthvirus fowlmouth</taxon>
    </lineage>
</organism>
<dbReference type="InterPro" id="IPR014818">
    <property type="entry name" value="Phage/plasmid_primase_P4_C"/>
</dbReference>
<keyword evidence="1" id="KW-0547">Nucleotide-binding</keyword>
<evidence type="ECO:0000256" key="2">
    <source>
        <dbReference type="ARBA" id="ARBA00022801"/>
    </source>
</evidence>
<sequence>MSAPRSINSGTPFTSTARDYIDKGWGVLPLPERRKEFPPTGFTGRAGKFADDDDLTRWLVDPKYSKGNIALRVGNELKISGERYEVIGIDVDAHSKKKGAEELSQLERKLGELPETWISSARTDGNSGIRFFLVPYGYGFKGQASQSIDIVQRVHRYAVVYPSWHPETKNQYFWYEPGNPPDGEHVTTEIPSAFTLPLLPDKWIDFLTLNRTADFDFGDGRYGIDLDISGEALAEWIKEKFIPPLANEPGGMCAHMKKTVAQWIQKIEESPTNHNIITSAHWNLVRTASEGHSGYEAALAEVEAVWFKDIMAKGKRPAHVVEKEMKRSRDGQFRKLKAKADSYEQQGLSLFAGSELCMSAEDLAPDKEDTKSGDDKHWIFSVPLLFKDFDPKSYDKNDVGQAQHFYDRVQDNVRYLADYNGWIIYDGLRWHIDDFTHVRDLFHRAVVVPSKKRARSLWKASVDAITSGRLVKTDPEYLELIRDAKKLDWVAEHYGNDNKIKAALNCMKAIPGVGMRYGDLNWDTTILAMPNGKVLKLDEPKTKPEPNAKGFRIIRNEKRFLTTYSTAVEYRPTKLISDREKNLWAGYLKLFLPDLKYRRFVQKALGYMLIGGNPEKLAMFLVGQSNTGKSTMLQAIQGVMNDYGATFQPNAIFKDSGTGNNPELGNLLHKRGIFSSESGSQRIHANPLKRNTGGDKISVTRKYANDQIIGIPHFTPIVATNQAPTIDDADEALVKRILVLPFTTRVPELQNDKRADVELERDARHAVLNWLVNGYRLYIREGLAHEQWHPWSIAATAEFANELSDVATFLGETCVAADDDQKAYLTSDILSETHAKTRARWSKVSMSGLYLKYQHECAESGQNPMPPRLFAKKVRQVFGVTVIPVKVDGKVSKNYLGLRYINEAMMNQVQG</sequence>
<evidence type="ECO:0000313" key="5">
    <source>
        <dbReference type="EMBL" id="QNJ59312.1"/>
    </source>
</evidence>
<feature type="domain" description="SF3 helicase" evidence="4">
    <location>
        <begin position="596"/>
        <end position="755"/>
    </location>
</feature>
<dbReference type="EMBL" id="MT776806">
    <property type="protein sequence ID" value="QNJ59312.1"/>
    <property type="molecule type" value="Genomic_DNA"/>
</dbReference>
<dbReference type="InterPro" id="IPR045455">
    <property type="entry name" value="NrS-1_pol-like_helicase"/>
</dbReference>
<dbReference type="PANTHER" id="PTHR35372:SF2">
    <property type="entry name" value="SF3 HELICASE DOMAIN-CONTAINING PROTEIN"/>
    <property type="match status" value="1"/>
</dbReference>
<dbReference type="PROSITE" id="PS51206">
    <property type="entry name" value="SF3_HELICASE_1"/>
    <property type="match status" value="1"/>
</dbReference>
<dbReference type="Pfam" id="PF08706">
    <property type="entry name" value="D5_N"/>
    <property type="match status" value="1"/>
</dbReference>
<gene>
    <name evidence="5" type="primary">99</name>
    <name evidence="5" type="ORF">SEA_MRMIYAGI_99</name>
</gene>
<name>A0A7G8LPZ0_9CAUD</name>
<dbReference type="Proteomes" id="UP000515854">
    <property type="component" value="Genome"/>
</dbReference>
<dbReference type="GO" id="GO:0016787">
    <property type="term" value="F:hydrolase activity"/>
    <property type="evidence" value="ECO:0007669"/>
    <property type="project" value="UniProtKB-KW"/>
</dbReference>